<dbReference type="SUPFAM" id="SSF52540">
    <property type="entry name" value="P-loop containing nucleoside triphosphate hydrolases"/>
    <property type="match status" value="1"/>
</dbReference>
<keyword evidence="2" id="KW-0067">ATP-binding</keyword>
<feature type="compositionally biased region" description="Acidic residues" evidence="3">
    <location>
        <begin position="805"/>
        <end position="816"/>
    </location>
</feature>
<accession>A0A0G4F6F5</accession>
<feature type="domain" description="AAA+ ATPase" evidence="4">
    <location>
        <begin position="574"/>
        <end position="770"/>
    </location>
</feature>
<dbReference type="PANTHER" id="PTHR23077:SF171">
    <property type="entry name" value="NUCLEAR VALOSIN-CONTAINING PROTEIN-LIKE"/>
    <property type="match status" value="1"/>
</dbReference>
<protein>
    <recommendedName>
        <fullName evidence="4">AAA+ ATPase domain-containing protein</fullName>
    </recommendedName>
</protein>
<evidence type="ECO:0000256" key="3">
    <source>
        <dbReference type="SAM" id="MobiDB-lite"/>
    </source>
</evidence>
<feature type="region of interest" description="Disordered" evidence="3">
    <location>
        <begin position="360"/>
        <end position="390"/>
    </location>
</feature>
<evidence type="ECO:0000256" key="1">
    <source>
        <dbReference type="ARBA" id="ARBA00022741"/>
    </source>
</evidence>
<organism evidence="5">
    <name type="scientific">Chromera velia CCMP2878</name>
    <dbReference type="NCBI Taxonomy" id="1169474"/>
    <lineage>
        <taxon>Eukaryota</taxon>
        <taxon>Sar</taxon>
        <taxon>Alveolata</taxon>
        <taxon>Colpodellida</taxon>
        <taxon>Chromeraceae</taxon>
        <taxon>Chromera</taxon>
    </lineage>
</organism>
<evidence type="ECO:0000256" key="2">
    <source>
        <dbReference type="ARBA" id="ARBA00022840"/>
    </source>
</evidence>
<sequence>MGCVLRLTFHIEYLTYSSFDPPDGDTRLNETLTSFPAGSFPDSVSATALETLPMPPVLALDLLSVPVERRILEDLNTGRENERNCTQPQDGTQTPRARIHTGTVEVRISWRFIKGSAATGLLRALCTHTSPMGFFRQPASPLRPPSRSTSPSSRLQWIAARMSPTTPVFFECADRKTTGMHKHETLFPLPAALQAVEGQRSKAQNTEGGGELLEALSDEEGGEKGDDTTTEAWTKAESDFIGDFGRMRCLLRDFLDCPDGAAAAEDDGCGGCERLGPRVSQGVKRAALFGESLRSALAPLRCCWGGSDGSVSVMTTQRSCVWVPRVVVLDRPLFLLEGVALGGVGGGVGEGVGDGGVHPLLAGGEAEGGTSRRRGKKEGTFSSSGGAGGRSEASMILETVVGVLRQELLVDTPVDLGGDPVGPPSFVVVLCLQRPPDAFLSAFDVYFQVLSPSSDKQGETAYLCEDPMQAVVRDIERDSREVKGRWRGVMEEVSAFLEGAGKGSTKRSRDAVNAKMEGGPSIVWRMTGPDTRKELVSLFGMPYVMGEREEDQGHPQVSSRQARRGKGRRRWTADSQCIFLEGPSGSGKTTLLRALPSLFPDVTFLPLSSTEVVTAAVGASQENLRAAFLRAEAARRPVALLVDDVETLTGLEGEGQGGGGTMQRVLAELSRTLAGLLDAFVLSDSSGEGEREIGGHCEAKSEKGEEEEGEEWHNESEWAGRNTEAEKFDDTDERESGPFFFVCSSRAPLLSLPASLRTRISRRVVLSPPTGRRLRAGEEKGLKWETWEPVVALREVERALRGDGDGDPETGEEGEGEREGVMVDREQQLAQSAHGESEASGGKRKSEEIEGGVEELWGLLDECTLCDLVLLWQEGKIQQSRRSGLITEVLEGQDKATSQTGAQKAASNGNKNRLQMSANDVVNAAKEIGILDN</sequence>
<dbReference type="CDD" id="cd00009">
    <property type="entry name" value="AAA"/>
    <property type="match status" value="1"/>
</dbReference>
<name>A0A0G4F6F5_9ALVE</name>
<gene>
    <name evidence="5" type="ORF">Cvel_15368</name>
</gene>
<dbReference type="InterPro" id="IPR027417">
    <property type="entry name" value="P-loop_NTPase"/>
</dbReference>
<feature type="region of interest" description="Disordered" evidence="3">
    <location>
        <begin position="798"/>
        <end position="820"/>
    </location>
</feature>
<feature type="compositionally biased region" description="Basic and acidic residues" evidence="3">
    <location>
        <begin position="688"/>
        <end position="703"/>
    </location>
</feature>
<dbReference type="InterPro" id="IPR003593">
    <property type="entry name" value="AAA+_ATPase"/>
</dbReference>
<evidence type="ECO:0000259" key="4">
    <source>
        <dbReference type="SMART" id="SM00382"/>
    </source>
</evidence>
<dbReference type="GO" id="GO:0016887">
    <property type="term" value="F:ATP hydrolysis activity"/>
    <property type="evidence" value="ECO:0007669"/>
    <property type="project" value="InterPro"/>
</dbReference>
<reference evidence="5" key="1">
    <citation type="submission" date="2014-11" db="EMBL/GenBank/DDBJ databases">
        <authorList>
            <person name="Otto D Thomas"/>
            <person name="Naeem Raeece"/>
        </authorList>
    </citation>
    <scope>NUCLEOTIDE SEQUENCE</scope>
</reference>
<keyword evidence="1" id="KW-0547">Nucleotide-binding</keyword>
<feature type="region of interest" description="Disordered" evidence="3">
    <location>
        <begin position="687"/>
        <end position="724"/>
    </location>
</feature>
<dbReference type="InterPro" id="IPR003959">
    <property type="entry name" value="ATPase_AAA_core"/>
</dbReference>
<feature type="compositionally biased region" description="Basic and acidic residues" evidence="3">
    <location>
        <begin position="711"/>
        <end position="724"/>
    </location>
</feature>
<dbReference type="GO" id="GO:0005524">
    <property type="term" value="F:ATP binding"/>
    <property type="evidence" value="ECO:0007669"/>
    <property type="project" value="UniProtKB-KW"/>
</dbReference>
<feature type="compositionally biased region" description="Low complexity" evidence="3">
    <location>
        <begin position="380"/>
        <end position="390"/>
    </location>
</feature>
<proteinExistence type="predicted"/>
<feature type="region of interest" description="Disordered" evidence="3">
    <location>
        <begin position="547"/>
        <end position="569"/>
    </location>
</feature>
<dbReference type="EMBL" id="CDMZ01000148">
    <property type="protein sequence ID" value="CEM07830.1"/>
    <property type="molecule type" value="Genomic_DNA"/>
</dbReference>
<evidence type="ECO:0000313" key="5">
    <source>
        <dbReference type="EMBL" id="CEM07830.1"/>
    </source>
</evidence>
<dbReference type="SMART" id="SM00382">
    <property type="entry name" value="AAA"/>
    <property type="match status" value="1"/>
</dbReference>
<dbReference type="Gene3D" id="3.40.50.300">
    <property type="entry name" value="P-loop containing nucleotide triphosphate hydrolases"/>
    <property type="match status" value="1"/>
</dbReference>
<dbReference type="AlphaFoldDB" id="A0A0G4F6F5"/>
<dbReference type="InterPro" id="IPR050168">
    <property type="entry name" value="AAA_ATPase_domain"/>
</dbReference>
<dbReference type="VEuPathDB" id="CryptoDB:Cvel_15368"/>
<dbReference type="Pfam" id="PF00004">
    <property type="entry name" value="AAA"/>
    <property type="match status" value="1"/>
</dbReference>
<dbReference type="PANTHER" id="PTHR23077">
    <property type="entry name" value="AAA-FAMILY ATPASE"/>
    <property type="match status" value="1"/>
</dbReference>